<evidence type="ECO:0000256" key="2">
    <source>
        <dbReference type="ARBA" id="ARBA00022980"/>
    </source>
</evidence>
<dbReference type="Pfam" id="PF01632">
    <property type="entry name" value="Ribosomal_L35p"/>
    <property type="match status" value="1"/>
</dbReference>
<reference evidence="5" key="1">
    <citation type="journal article" date="2022" name="Proc. Natl. Acad. Sci. U.S.A.">
        <title>Life cycle and functional genomics of the unicellular red alga Galdieria for elucidating algal and plant evolution and industrial use.</title>
        <authorList>
            <person name="Hirooka S."/>
            <person name="Itabashi T."/>
            <person name="Ichinose T.M."/>
            <person name="Onuma R."/>
            <person name="Fujiwara T."/>
            <person name="Yamashita S."/>
            <person name="Jong L.W."/>
            <person name="Tomita R."/>
            <person name="Iwane A.H."/>
            <person name="Miyagishima S.Y."/>
        </authorList>
    </citation>
    <scope>NUCLEOTIDE SEQUENCE</scope>
    <source>
        <strain evidence="5">NBRC 102759</strain>
    </source>
</reference>
<protein>
    <recommendedName>
        <fullName evidence="7">50S ribosomal protein L35</fullName>
    </recommendedName>
</protein>
<evidence type="ECO:0000256" key="3">
    <source>
        <dbReference type="ARBA" id="ARBA00023274"/>
    </source>
</evidence>
<dbReference type="SUPFAM" id="SSF143034">
    <property type="entry name" value="L35p-like"/>
    <property type="match status" value="1"/>
</dbReference>
<dbReference type="Gene3D" id="4.10.410.60">
    <property type="match status" value="1"/>
</dbReference>
<organism evidence="5 6">
    <name type="scientific">Galdieria partita</name>
    <dbReference type="NCBI Taxonomy" id="83374"/>
    <lineage>
        <taxon>Eukaryota</taxon>
        <taxon>Rhodophyta</taxon>
        <taxon>Bangiophyceae</taxon>
        <taxon>Galdieriales</taxon>
        <taxon>Galdieriaceae</taxon>
        <taxon>Galdieria</taxon>
    </lineage>
</organism>
<comment type="caution">
    <text evidence="5">The sequence shown here is derived from an EMBL/GenBank/DDBJ whole genome shotgun (WGS) entry which is preliminary data.</text>
</comment>
<reference evidence="5" key="2">
    <citation type="submission" date="2022-01" db="EMBL/GenBank/DDBJ databases">
        <authorList>
            <person name="Hirooka S."/>
            <person name="Miyagishima S.Y."/>
        </authorList>
    </citation>
    <scope>NUCLEOTIDE SEQUENCE</scope>
    <source>
        <strain evidence="5">NBRC 102759</strain>
    </source>
</reference>
<dbReference type="EMBL" id="BQMJ01000015">
    <property type="protein sequence ID" value="GJQ10405.1"/>
    <property type="molecule type" value="Genomic_DNA"/>
</dbReference>
<accession>A0A9C7UPD4</accession>
<dbReference type="GO" id="GO:0006412">
    <property type="term" value="P:translation"/>
    <property type="evidence" value="ECO:0007669"/>
    <property type="project" value="InterPro"/>
</dbReference>
<evidence type="ECO:0000256" key="4">
    <source>
        <dbReference type="SAM" id="MobiDB-lite"/>
    </source>
</evidence>
<gene>
    <name evidence="5" type="ORF">GpartN1_g2196.t1</name>
</gene>
<evidence type="ECO:0000313" key="6">
    <source>
        <dbReference type="Proteomes" id="UP001061958"/>
    </source>
</evidence>
<feature type="region of interest" description="Disordered" evidence="4">
    <location>
        <begin position="59"/>
        <end position="81"/>
    </location>
</feature>
<evidence type="ECO:0000256" key="1">
    <source>
        <dbReference type="ARBA" id="ARBA00006598"/>
    </source>
</evidence>
<evidence type="ECO:0000313" key="5">
    <source>
        <dbReference type="EMBL" id="GJQ10405.1"/>
    </source>
</evidence>
<keyword evidence="2" id="KW-0689">Ribosomal protein</keyword>
<sequence>MQFKAFEGFKNKASSLLCYILKKRIVSFQGTREMSSRVHSGAKKRFKVLNDGTVIFPHCNKRHGQSKKTHKQSERRQQYGVLTGGMAAKIRRLLKR</sequence>
<feature type="compositionally biased region" description="Basic residues" evidence="4">
    <location>
        <begin position="59"/>
        <end position="70"/>
    </location>
</feature>
<dbReference type="AlphaFoldDB" id="A0A9C7UPD4"/>
<dbReference type="OrthoDB" id="10314740at2759"/>
<comment type="similarity">
    <text evidence="1">Belongs to the bacterial ribosomal protein bL35 family.</text>
</comment>
<dbReference type="Proteomes" id="UP001061958">
    <property type="component" value="Unassembled WGS sequence"/>
</dbReference>
<evidence type="ECO:0008006" key="7">
    <source>
        <dbReference type="Google" id="ProtNLM"/>
    </source>
</evidence>
<dbReference type="InterPro" id="IPR037229">
    <property type="entry name" value="Ribosomal_bL35_sf"/>
</dbReference>
<name>A0A9C7UPD4_9RHOD</name>
<dbReference type="GO" id="GO:1990904">
    <property type="term" value="C:ribonucleoprotein complex"/>
    <property type="evidence" value="ECO:0007669"/>
    <property type="project" value="UniProtKB-KW"/>
</dbReference>
<keyword evidence="6" id="KW-1185">Reference proteome</keyword>
<dbReference type="GO" id="GO:0003735">
    <property type="term" value="F:structural constituent of ribosome"/>
    <property type="evidence" value="ECO:0007669"/>
    <property type="project" value="InterPro"/>
</dbReference>
<dbReference type="GO" id="GO:0005840">
    <property type="term" value="C:ribosome"/>
    <property type="evidence" value="ECO:0007669"/>
    <property type="project" value="UniProtKB-KW"/>
</dbReference>
<proteinExistence type="inferred from homology"/>
<dbReference type="InterPro" id="IPR021137">
    <property type="entry name" value="Ribosomal_bL35-like"/>
</dbReference>
<keyword evidence="3" id="KW-0687">Ribonucleoprotein</keyword>